<dbReference type="FunFam" id="1.50.10.20:FF:000001">
    <property type="entry name" value="CD109 isoform 1"/>
    <property type="match status" value="1"/>
</dbReference>
<evidence type="ECO:0000256" key="2">
    <source>
        <dbReference type="ARBA" id="ARBA00022690"/>
    </source>
</evidence>
<accession>A0A0K0DQ80</accession>
<dbReference type="PANTHER" id="PTHR11412">
    <property type="entry name" value="MACROGLOBULIN / COMPLEMENT"/>
    <property type="match status" value="1"/>
</dbReference>
<dbReference type="InterPro" id="IPR001599">
    <property type="entry name" value="Macroglobln_a2"/>
</dbReference>
<dbReference type="SMART" id="SM01419">
    <property type="entry name" value="Thiol-ester_cl"/>
    <property type="match status" value="1"/>
</dbReference>
<organism evidence="8 9">
    <name type="scientific">Angiostrongylus cantonensis</name>
    <name type="common">Rat lungworm</name>
    <dbReference type="NCBI Taxonomy" id="6313"/>
    <lineage>
        <taxon>Eukaryota</taxon>
        <taxon>Metazoa</taxon>
        <taxon>Ecdysozoa</taxon>
        <taxon>Nematoda</taxon>
        <taxon>Chromadorea</taxon>
        <taxon>Rhabditida</taxon>
        <taxon>Rhabditina</taxon>
        <taxon>Rhabditomorpha</taxon>
        <taxon>Strongyloidea</taxon>
        <taxon>Metastrongylidae</taxon>
        <taxon>Angiostrongylus</taxon>
    </lineage>
</organism>
<name>A0A0K0DQ80_ANGCA</name>
<keyword evidence="6" id="KW-0325">Glycoprotein</keyword>
<reference evidence="8" key="1">
    <citation type="submission" date="2012-09" db="EMBL/GenBank/DDBJ databases">
        <authorList>
            <person name="Martin A.A."/>
        </authorList>
    </citation>
    <scope>NUCLEOTIDE SEQUENCE</scope>
</reference>
<dbReference type="WBParaSite" id="ACAC_0001391901-mRNA-1">
    <property type="protein sequence ID" value="ACAC_0001391901-mRNA-1"/>
    <property type="gene ID" value="ACAC_0001391901"/>
</dbReference>
<keyword evidence="4" id="KW-0722">Serine protease inhibitor</keyword>
<dbReference type="SUPFAM" id="SSF81296">
    <property type="entry name" value="E set domains"/>
    <property type="match status" value="1"/>
</dbReference>
<evidence type="ECO:0000259" key="7">
    <source>
        <dbReference type="SMART" id="SM01360"/>
    </source>
</evidence>
<dbReference type="InterPro" id="IPR011626">
    <property type="entry name" value="Alpha-macroglobulin_TED"/>
</dbReference>
<dbReference type="Gene3D" id="1.50.10.20">
    <property type="match status" value="1"/>
</dbReference>
<dbReference type="STRING" id="6313.A0A0K0DQ80"/>
<protein>
    <submittedName>
        <fullName evidence="9">A2M domain-containing protein</fullName>
    </submittedName>
</protein>
<dbReference type="Gene3D" id="2.60.120.1540">
    <property type="match status" value="1"/>
</dbReference>
<dbReference type="Pfam" id="PF00207">
    <property type="entry name" value="A2M"/>
    <property type="match status" value="1"/>
</dbReference>
<evidence type="ECO:0000256" key="1">
    <source>
        <dbReference type="ARBA" id="ARBA00010952"/>
    </source>
</evidence>
<dbReference type="InterPro" id="IPR014756">
    <property type="entry name" value="Ig_E-set"/>
</dbReference>
<keyword evidence="5" id="KW-1015">Disulfide bond</keyword>
<evidence type="ECO:0000313" key="8">
    <source>
        <dbReference type="Proteomes" id="UP000035642"/>
    </source>
</evidence>
<sequence length="667" mass="73642">MLDDSVVVAESIDVEAVNFVHDDAPSSTATPKIRCRFPESWILVNLVTRSNGEAVYQSLAPDTITSWVASAFAINENSGLGVAPSTSKVCASINFAVQLRVFRPFFIRLNLPYSVKRGEKFALQVLVFNYMEKEQDVTVTLKHDEGSGFDFLNKDGSILKRSRNYNTRVVSVLGGGVSKAVYFPIVPTEIGMVKLTVTAQATQAGDGIEESLRVEPEGYRVDRNAPVVIELKNNVDFEKVVPLLWPNDVVKGSQKAHFELIGDIMGPVLSKINELVRMPYGCGEQNMLLFVPNIVVLRYLKATNRAEPAIEAKAVKHMEAGYQRELIYRRLDNSFSAFGESDKFGSTWLTAFVVRSFAQARSYIFVDPSVLTKSIAFLNGQQMETGAFAEHGEVHHKDMQGGASEGGIGLTAYVVVALLENGIRNDNGIAFLEKHLDDLKNDSYALAVTAYALRLANSEKKAEALEALEKLQISDKDGTIHWSSVQGNDKSKDTTQYFYQPRPVDVETTGYVLLCYMLDGDTVRGLPLVRWLTAQRNAYGGFSSTQDTVIALQALGSYAEHAYSPDTNATVTITNGADNHVFNVSPSNSIVLQTYELPNIDSNVVIKASGKGTVFAQVSYSYHRNALRDDSPFFCSKDLKELRAGNRMQLDLCCKYGFVPFFVVIFS</sequence>
<dbReference type="CDD" id="cd02897">
    <property type="entry name" value="A2M_2"/>
    <property type="match status" value="1"/>
</dbReference>
<dbReference type="SUPFAM" id="SSF48239">
    <property type="entry name" value="Terpenoid cyclases/Protein prenyltransferases"/>
    <property type="match status" value="1"/>
</dbReference>
<dbReference type="PROSITE" id="PS00477">
    <property type="entry name" value="ALPHA_2_MACROGLOBULIN"/>
    <property type="match status" value="1"/>
</dbReference>
<keyword evidence="8" id="KW-1185">Reference proteome</keyword>
<evidence type="ECO:0000313" key="9">
    <source>
        <dbReference type="WBParaSite" id="ACAC_0001391901-mRNA-1"/>
    </source>
</evidence>
<keyword evidence="3" id="KW-0732">Signal</keyword>
<dbReference type="SMART" id="SM01360">
    <property type="entry name" value="A2M"/>
    <property type="match status" value="1"/>
</dbReference>
<dbReference type="AlphaFoldDB" id="A0A0K0DQ80"/>
<dbReference type="InterPro" id="IPR041813">
    <property type="entry name" value="A2M_TED"/>
</dbReference>
<dbReference type="Gene3D" id="2.20.130.20">
    <property type="match status" value="1"/>
</dbReference>
<dbReference type="Proteomes" id="UP000035642">
    <property type="component" value="Unassembled WGS sequence"/>
</dbReference>
<evidence type="ECO:0000256" key="5">
    <source>
        <dbReference type="ARBA" id="ARBA00023157"/>
    </source>
</evidence>
<comment type="similarity">
    <text evidence="1">Belongs to the protease inhibitor I39 (alpha-2-macroglobulin) family.</text>
</comment>
<keyword evidence="2" id="KW-0646">Protease inhibitor</keyword>
<reference evidence="9" key="2">
    <citation type="submission" date="2017-02" db="UniProtKB">
        <authorList>
            <consortium name="WormBaseParasite"/>
        </authorList>
    </citation>
    <scope>IDENTIFICATION</scope>
</reference>
<dbReference type="Pfam" id="PF07678">
    <property type="entry name" value="TED_complement"/>
    <property type="match status" value="1"/>
</dbReference>
<dbReference type="PANTHER" id="PTHR11412:SF175">
    <property type="entry name" value="TEP (THIOLESTER CONTAINING PROTEIN)"/>
    <property type="match status" value="1"/>
</dbReference>
<dbReference type="InterPro" id="IPR019742">
    <property type="entry name" value="MacrogloblnA2_CS"/>
</dbReference>
<evidence type="ECO:0000256" key="3">
    <source>
        <dbReference type="ARBA" id="ARBA00022729"/>
    </source>
</evidence>
<dbReference type="InterPro" id="IPR008930">
    <property type="entry name" value="Terpenoid_cyclase/PrenylTrfase"/>
</dbReference>
<dbReference type="InterPro" id="IPR013783">
    <property type="entry name" value="Ig-like_fold"/>
</dbReference>
<dbReference type="InterPro" id="IPR047565">
    <property type="entry name" value="Alpha-macroglob_thiol-ester_cl"/>
</dbReference>
<dbReference type="InterPro" id="IPR050473">
    <property type="entry name" value="A2M/Complement_sys"/>
</dbReference>
<evidence type="ECO:0000256" key="6">
    <source>
        <dbReference type="ARBA" id="ARBA00023180"/>
    </source>
</evidence>
<proteinExistence type="inferred from homology"/>
<dbReference type="GO" id="GO:0005615">
    <property type="term" value="C:extracellular space"/>
    <property type="evidence" value="ECO:0007669"/>
    <property type="project" value="InterPro"/>
</dbReference>
<feature type="domain" description="Alpha-2-macroglobulin" evidence="7">
    <location>
        <begin position="40"/>
        <end position="141"/>
    </location>
</feature>
<dbReference type="Gene3D" id="2.60.40.10">
    <property type="entry name" value="Immunoglobulins"/>
    <property type="match status" value="1"/>
</dbReference>
<evidence type="ECO:0000256" key="4">
    <source>
        <dbReference type="ARBA" id="ARBA00022900"/>
    </source>
</evidence>
<dbReference type="GO" id="GO:0004867">
    <property type="term" value="F:serine-type endopeptidase inhibitor activity"/>
    <property type="evidence" value="ECO:0007669"/>
    <property type="project" value="UniProtKB-KW"/>
</dbReference>